<gene>
    <name evidence="1" type="ORF">L1987_81359</name>
</gene>
<protein>
    <submittedName>
        <fullName evidence="1">Uncharacterized protein</fullName>
    </submittedName>
</protein>
<organism evidence="1 2">
    <name type="scientific">Smallanthus sonchifolius</name>
    <dbReference type="NCBI Taxonomy" id="185202"/>
    <lineage>
        <taxon>Eukaryota</taxon>
        <taxon>Viridiplantae</taxon>
        <taxon>Streptophyta</taxon>
        <taxon>Embryophyta</taxon>
        <taxon>Tracheophyta</taxon>
        <taxon>Spermatophyta</taxon>
        <taxon>Magnoliopsida</taxon>
        <taxon>eudicotyledons</taxon>
        <taxon>Gunneridae</taxon>
        <taxon>Pentapetalae</taxon>
        <taxon>asterids</taxon>
        <taxon>campanulids</taxon>
        <taxon>Asterales</taxon>
        <taxon>Asteraceae</taxon>
        <taxon>Asteroideae</taxon>
        <taxon>Heliantheae alliance</taxon>
        <taxon>Millerieae</taxon>
        <taxon>Smallanthus</taxon>
    </lineage>
</organism>
<evidence type="ECO:0000313" key="1">
    <source>
        <dbReference type="EMBL" id="KAI3687659.1"/>
    </source>
</evidence>
<dbReference type="EMBL" id="CM042044">
    <property type="protein sequence ID" value="KAI3687659.1"/>
    <property type="molecule type" value="Genomic_DNA"/>
</dbReference>
<proteinExistence type="predicted"/>
<name>A0ACB8YPH5_9ASTR</name>
<accession>A0ACB8YPH5</accession>
<evidence type="ECO:0000313" key="2">
    <source>
        <dbReference type="Proteomes" id="UP001056120"/>
    </source>
</evidence>
<dbReference type="Proteomes" id="UP001056120">
    <property type="component" value="Linkage Group LG27"/>
</dbReference>
<sequence length="83" mass="9719">MLVMVRPNVYFISLWLHDEYLAFEQADYHLNNIEYIYHSEAYRLCQVDPGRSRRVMTYESSGGDYLAASKPSQVSFKPLPAIR</sequence>
<reference evidence="1 2" key="2">
    <citation type="journal article" date="2022" name="Mol. Ecol. Resour.">
        <title>The genomes of chicory, endive, great burdock and yacon provide insights into Asteraceae paleo-polyploidization history and plant inulin production.</title>
        <authorList>
            <person name="Fan W."/>
            <person name="Wang S."/>
            <person name="Wang H."/>
            <person name="Wang A."/>
            <person name="Jiang F."/>
            <person name="Liu H."/>
            <person name="Zhao H."/>
            <person name="Xu D."/>
            <person name="Zhang Y."/>
        </authorList>
    </citation>
    <scope>NUCLEOTIDE SEQUENCE [LARGE SCALE GENOMIC DNA]</scope>
    <source>
        <strain evidence="2">cv. Yunnan</strain>
        <tissue evidence="1">Leaves</tissue>
    </source>
</reference>
<keyword evidence="2" id="KW-1185">Reference proteome</keyword>
<reference evidence="2" key="1">
    <citation type="journal article" date="2022" name="Mol. Ecol. Resour.">
        <title>The genomes of chicory, endive, great burdock and yacon provide insights into Asteraceae palaeo-polyploidization history and plant inulin production.</title>
        <authorList>
            <person name="Fan W."/>
            <person name="Wang S."/>
            <person name="Wang H."/>
            <person name="Wang A."/>
            <person name="Jiang F."/>
            <person name="Liu H."/>
            <person name="Zhao H."/>
            <person name="Xu D."/>
            <person name="Zhang Y."/>
        </authorList>
    </citation>
    <scope>NUCLEOTIDE SEQUENCE [LARGE SCALE GENOMIC DNA]</scope>
    <source>
        <strain evidence="2">cv. Yunnan</strain>
    </source>
</reference>
<comment type="caution">
    <text evidence="1">The sequence shown here is derived from an EMBL/GenBank/DDBJ whole genome shotgun (WGS) entry which is preliminary data.</text>
</comment>